<sequence length="255" mass="29375">MKIDEITHFLNILDSMNTLISSYVVEHKILDLSSLNSRYYIALHDVLLPIAIKDSEDGIPKVPLIPYTTIYIHEQKIYAVIKSYFLHRKFNHNFWTHIPAIDLTSNESLLILVSSALAHKIVLSPSERNIVRIMPSNIRTYIDVALKIIENFNNKSLGELKIDHRQVLNIIEFILWLNEPKDDNLKEIRYLKGVTMRVFKLIYNDYEIDLKSSTAFSPRFVAKLISIIPNTILLAIVNNVETAYRIALTSSLLGK</sequence>
<protein>
    <submittedName>
        <fullName evidence="1">Uncharacterized protein</fullName>
    </submittedName>
</protein>
<organism evidence="1">
    <name type="scientific">Ignisphaera aggregans</name>
    <dbReference type="NCBI Taxonomy" id="334771"/>
    <lineage>
        <taxon>Archaea</taxon>
        <taxon>Thermoproteota</taxon>
        <taxon>Thermoprotei</taxon>
        <taxon>Desulfurococcales</taxon>
        <taxon>Desulfurococcaceae</taxon>
        <taxon>Ignisphaera</taxon>
    </lineage>
</organism>
<dbReference type="AlphaFoldDB" id="A0A7C4GZ82"/>
<comment type="caution">
    <text evidence="1">The sequence shown here is derived from an EMBL/GenBank/DDBJ whole genome shotgun (WGS) entry which is preliminary data.</text>
</comment>
<dbReference type="EMBL" id="DTCA01000092">
    <property type="protein sequence ID" value="HGM07345.1"/>
    <property type="molecule type" value="Genomic_DNA"/>
</dbReference>
<reference evidence="1" key="1">
    <citation type="journal article" date="2020" name="mSystems">
        <title>Genome- and Community-Level Interaction Insights into Carbon Utilization and Element Cycling Functions of Hydrothermarchaeota in Hydrothermal Sediment.</title>
        <authorList>
            <person name="Zhou Z."/>
            <person name="Liu Y."/>
            <person name="Xu W."/>
            <person name="Pan J."/>
            <person name="Luo Z.H."/>
            <person name="Li M."/>
        </authorList>
    </citation>
    <scope>NUCLEOTIDE SEQUENCE [LARGE SCALE GENOMIC DNA]</scope>
    <source>
        <strain evidence="1">SpSt-658</strain>
    </source>
</reference>
<proteinExistence type="predicted"/>
<gene>
    <name evidence="1" type="ORF">ENU31_02925</name>
</gene>
<evidence type="ECO:0000313" key="1">
    <source>
        <dbReference type="EMBL" id="HGM07345.1"/>
    </source>
</evidence>
<name>A0A7C4GZ82_9CREN</name>
<accession>A0A7C4GZ82</accession>